<protein>
    <submittedName>
        <fullName evidence="15">Potassium channel family protein</fullName>
    </submittedName>
</protein>
<evidence type="ECO:0000256" key="2">
    <source>
        <dbReference type="ARBA" id="ARBA00022448"/>
    </source>
</evidence>
<evidence type="ECO:0000256" key="1">
    <source>
        <dbReference type="ARBA" id="ARBA00004141"/>
    </source>
</evidence>
<keyword evidence="9" id="KW-0406">Ion transport</keyword>
<evidence type="ECO:0000256" key="12">
    <source>
        <dbReference type="SAM" id="MobiDB-lite"/>
    </source>
</evidence>
<dbReference type="InterPro" id="IPR005821">
    <property type="entry name" value="Ion_trans_dom"/>
</dbReference>
<feature type="region of interest" description="Disordered" evidence="12">
    <location>
        <begin position="221"/>
        <end position="240"/>
    </location>
</feature>
<evidence type="ECO:0000313" key="15">
    <source>
        <dbReference type="EMBL" id="MFH7595272.1"/>
    </source>
</evidence>
<feature type="domain" description="Ion transport" evidence="14">
    <location>
        <begin position="51"/>
        <end position="218"/>
    </location>
</feature>
<evidence type="ECO:0000256" key="5">
    <source>
        <dbReference type="ARBA" id="ARBA00022826"/>
    </source>
</evidence>
<keyword evidence="6" id="KW-0851">Voltage-gated channel</keyword>
<dbReference type="SUPFAM" id="SSF81324">
    <property type="entry name" value="Voltage-gated potassium channels"/>
    <property type="match status" value="1"/>
</dbReference>
<gene>
    <name evidence="15" type="ORF">WDV06_09235</name>
</gene>
<comment type="caution">
    <text evidence="15">The sequence shown here is derived from an EMBL/GenBank/DDBJ whole genome shotgun (WGS) entry which is preliminary data.</text>
</comment>
<comment type="subcellular location">
    <subcellularLocation>
        <location evidence="1">Membrane</location>
        <topology evidence="1">Multi-pass membrane protein</topology>
    </subcellularLocation>
</comment>
<dbReference type="PANTHER" id="PTHR11537">
    <property type="entry name" value="VOLTAGE-GATED POTASSIUM CHANNEL"/>
    <property type="match status" value="1"/>
</dbReference>
<proteinExistence type="predicted"/>
<reference evidence="15 16" key="1">
    <citation type="submission" date="2024-03" db="EMBL/GenBank/DDBJ databases">
        <title>Whole genome sequencing of Streptomyces racemochromogenes, to identify antimicrobial biosynthetic gene clusters.</title>
        <authorList>
            <person name="Suryawanshi P."/>
            <person name="Krishnaraj P.U."/>
            <person name="Arun Y.P."/>
            <person name="Suryawanshi M.P."/>
            <person name="Rakshit O."/>
        </authorList>
    </citation>
    <scope>NUCLEOTIDE SEQUENCE [LARGE SCALE GENOMIC DNA]</scope>
    <source>
        <strain evidence="15 16">AUDT626</strain>
    </source>
</reference>
<dbReference type="Gene3D" id="1.10.287.70">
    <property type="match status" value="1"/>
</dbReference>
<accession>A0ABW7PBD4</accession>
<evidence type="ECO:0000256" key="10">
    <source>
        <dbReference type="ARBA" id="ARBA00023136"/>
    </source>
</evidence>
<evidence type="ECO:0000256" key="8">
    <source>
        <dbReference type="ARBA" id="ARBA00022989"/>
    </source>
</evidence>
<feature type="transmembrane region" description="Helical" evidence="13">
    <location>
        <begin position="194"/>
        <end position="218"/>
    </location>
</feature>
<evidence type="ECO:0000256" key="9">
    <source>
        <dbReference type="ARBA" id="ARBA00023065"/>
    </source>
</evidence>
<keyword evidence="7" id="KW-0630">Potassium</keyword>
<keyword evidence="5" id="KW-0631">Potassium channel</keyword>
<feature type="transmembrane region" description="Helical" evidence="13">
    <location>
        <begin position="134"/>
        <end position="153"/>
    </location>
</feature>
<dbReference type="EMBL" id="JBBDHD010000016">
    <property type="protein sequence ID" value="MFH7595272.1"/>
    <property type="molecule type" value="Genomic_DNA"/>
</dbReference>
<dbReference type="Gene3D" id="1.20.120.350">
    <property type="entry name" value="Voltage-gated potassium channels. Chain C"/>
    <property type="match status" value="1"/>
</dbReference>
<evidence type="ECO:0000256" key="4">
    <source>
        <dbReference type="ARBA" id="ARBA00022692"/>
    </source>
</evidence>
<dbReference type="RefSeq" id="WP_395509154.1">
    <property type="nucleotide sequence ID" value="NZ_JBBDHD010000016.1"/>
</dbReference>
<evidence type="ECO:0000256" key="7">
    <source>
        <dbReference type="ARBA" id="ARBA00022958"/>
    </source>
</evidence>
<keyword evidence="10 13" id="KW-0472">Membrane</keyword>
<name>A0ABW7PBD4_9ACTN</name>
<evidence type="ECO:0000256" key="3">
    <source>
        <dbReference type="ARBA" id="ARBA00022538"/>
    </source>
</evidence>
<evidence type="ECO:0000256" key="13">
    <source>
        <dbReference type="SAM" id="Phobius"/>
    </source>
</evidence>
<dbReference type="Proteomes" id="UP001610631">
    <property type="component" value="Unassembled WGS sequence"/>
</dbReference>
<dbReference type="InterPro" id="IPR028325">
    <property type="entry name" value="VG_K_chnl"/>
</dbReference>
<keyword evidence="11 15" id="KW-0407">Ion channel</keyword>
<keyword evidence="2" id="KW-0813">Transport</keyword>
<organism evidence="15 16">
    <name type="scientific">Streptomyces racemochromogenes</name>
    <dbReference type="NCBI Taxonomy" id="67353"/>
    <lineage>
        <taxon>Bacteria</taxon>
        <taxon>Bacillati</taxon>
        <taxon>Actinomycetota</taxon>
        <taxon>Actinomycetes</taxon>
        <taxon>Kitasatosporales</taxon>
        <taxon>Streptomycetaceae</taxon>
        <taxon>Streptomyces</taxon>
    </lineage>
</organism>
<evidence type="ECO:0000256" key="6">
    <source>
        <dbReference type="ARBA" id="ARBA00022882"/>
    </source>
</evidence>
<evidence type="ECO:0000259" key="14">
    <source>
        <dbReference type="Pfam" id="PF00520"/>
    </source>
</evidence>
<dbReference type="InterPro" id="IPR027359">
    <property type="entry name" value="Volt_channel_dom_sf"/>
</dbReference>
<evidence type="ECO:0000313" key="16">
    <source>
        <dbReference type="Proteomes" id="UP001610631"/>
    </source>
</evidence>
<dbReference type="Pfam" id="PF00520">
    <property type="entry name" value="Ion_trans"/>
    <property type="match status" value="1"/>
</dbReference>
<dbReference type="GO" id="GO:0034220">
    <property type="term" value="P:monoatomic ion transmembrane transport"/>
    <property type="evidence" value="ECO:0007669"/>
    <property type="project" value="UniProtKB-KW"/>
</dbReference>
<keyword evidence="16" id="KW-1185">Reference proteome</keyword>
<evidence type="ECO:0000256" key="11">
    <source>
        <dbReference type="ARBA" id="ARBA00023303"/>
    </source>
</evidence>
<keyword evidence="8 13" id="KW-1133">Transmembrane helix</keyword>
<sequence>MGIAPEGRNEFGGSVAEGDSDRLKRFDARMRLPMVASAILPLVVVPEPGEWLSATVNVAAWLVFLADYVVRVRHLERYASSALGRFDLFVVIATAPWFLLPAAEAGRFVIVLRLARLARLLLAARGARRLLARLERLAVVAGCVALVAVMVAYRAERPVNPEFATFGDALWWGVVTLTTVGYGDITPQTPAGRWAGFTIMITGLAVLGLLAGSLASFFGGEDGEKPLTDPGGPAQETGAQPAPAALEPLEALRAEIATLRGQVEILTRAVARAGTHLPRPGDGGGIDPPH</sequence>
<keyword evidence="3" id="KW-0633">Potassium transport</keyword>
<dbReference type="PANTHER" id="PTHR11537:SF254">
    <property type="entry name" value="POTASSIUM VOLTAGE-GATED CHANNEL PROTEIN SHAB"/>
    <property type="match status" value="1"/>
</dbReference>
<keyword evidence="4 13" id="KW-0812">Transmembrane</keyword>